<proteinExistence type="predicted"/>
<evidence type="ECO:0008006" key="3">
    <source>
        <dbReference type="Google" id="ProtNLM"/>
    </source>
</evidence>
<dbReference type="EMBL" id="FNKK01000002">
    <property type="protein sequence ID" value="SDR01977.1"/>
    <property type="molecule type" value="Genomic_DNA"/>
</dbReference>
<dbReference type="STRING" id="35622.SAMN04489764_3059"/>
<name>A0A1H1FM41_9ACTN</name>
<dbReference type="Pfam" id="PF21863">
    <property type="entry name" value="HTH_67"/>
    <property type="match status" value="1"/>
</dbReference>
<gene>
    <name evidence="1" type="ORF">SAMN04489764_3059</name>
</gene>
<dbReference type="RefSeq" id="WP_242659307.1">
    <property type="nucleotide sequence ID" value="NZ_FNKK01000002.1"/>
</dbReference>
<sequence>MADPRITAEAVKETIGRLGGGFMISREAKALCERTGLGGREMYFRGRCGVLGEVHADVVASVCVFFEPGHVRESWDGGRAVPAAEAAGMYAEACDEWGRRRLTGLPEAERLVELLEPVVAAADGYGAPLFAGWRALPLPDDTPARLARLMHLVRELRGGLHAVAVLSVGLTPLEATLAVAHPGNPARLPDGPAQARFMRWPEPYPELGPDIVKKRAKAEELTDELVAPAWSVLGDTDRDDLIHLLERIHNA</sequence>
<keyword evidence="2" id="KW-1185">Reference proteome</keyword>
<protein>
    <recommendedName>
        <fullName evidence="3">EvbL</fullName>
    </recommendedName>
</protein>
<reference evidence="1 2" key="1">
    <citation type="submission" date="2016-10" db="EMBL/GenBank/DDBJ databases">
        <authorList>
            <person name="de Groot N.N."/>
        </authorList>
    </citation>
    <scope>NUCLEOTIDE SEQUENCE [LARGE SCALE GENOMIC DNA]</scope>
    <source>
        <strain evidence="1 2">DSM 43794</strain>
    </source>
</reference>
<dbReference type="NCBIfam" id="NF047719">
    <property type="entry name" value="SCO6745_fam_HTH"/>
    <property type="match status" value="1"/>
</dbReference>
<evidence type="ECO:0000313" key="1">
    <source>
        <dbReference type="EMBL" id="SDR01977.1"/>
    </source>
</evidence>
<dbReference type="AlphaFoldDB" id="A0A1H1FM41"/>
<accession>A0A1H1FM41</accession>
<dbReference type="Proteomes" id="UP000217103">
    <property type="component" value="Unassembled WGS sequence"/>
</dbReference>
<dbReference type="InterPro" id="IPR054058">
    <property type="entry name" value="HTH_67"/>
</dbReference>
<organism evidence="1 2">
    <name type="scientific">Thermostaphylospora chromogena</name>
    <dbReference type="NCBI Taxonomy" id="35622"/>
    <lineage>
        <taxon>Bacteria</taxon>
        <taxon>Bacillati</taxon>
        <taxon>Actinomycetota</taxon>
        <taxon>Actinomycetes</taxon>
        <taxon>Streptosporangiales</taxon>
        <taxon>Thermomonosporaceae</taxon>
        <taxon>Thermostaphylospora</taxon>
    </lineage>
</organism>
<evidence type="ECO:0000313" key="2">
    <source>
        <dbReference type="Proteomes" id="UP000217103"/>
    </source>
</evidence>